<dbReference type="Pfam" id="PF00176">
    <property type="entry name" value="SNF2-rel_dom"/>
    <property type="match status" value="1"/>
</dbReference>
<evidence type="ECO:0000256" key="9">
    <source>
        <dbReference type="ARBA" id="ARBA00023125"/>
    </source>
</evidence>
<evidence type="ECO:0000259" key="15">
    <source>
        <dbReference type="PROSITE" id="PS51194"/>
    </source>
</evidence>
<dbReference type="EC" id="3.6.4.12" evidence="3"/>
<dbReference type="InterPro" id="IPR027417">
    <property type="entry name" value="P-loop_NTPase"/>
</dbReference>
<reference evidence="16" key="1">
    <citation type="submission" date="2021-12" db="EMBL/GenBank/DDBJ databases">
        <authorList>
            <person name="King R."/>
        </authorList>
    </citation>
    <scope>NUCLEOTIDE SEQUENCE</scope>
</reference>
<dbReference type="Pfam" id="PF00271">
    <property type="entry name" value="Helicase_C"/>
    <property type="match status" value="1"/>
</dbReference>
<feature type="compositionally biased region" description="Basic residues" evidence="13">
    <location>
        <begin position="320"/>
        <end position="329"/>
    </location>
</feature>
<protein>
    <recommendedName>
        <fullName evidence="12">SWI/SNF-related matrix-associated actin-dependent regulator of chromatin subfamily A containing DEAD/H box 1 homolog</fullName>
        <ecNumber evidence="3">3.6.4.12</ecNumber>
    </recommendedName>
</protein>
<evidence type="ECO:0000256" key="8">
    <source>
        <dbReference type="ARBA" id="ARBA00022853"/>
    </source>
</evidence>
<dbReference type="SMART" id="SM00487">
    <property type="entry name" value="DEXDc"/>
    <property type="match status" value="1"/>
</dbReference>
<feature type="compositionally biased region" description="Basic and acidic residues" evidence="13">
    <location>
        <begin position="62"/>
        <end position="75"/>
    </location>
</feature>
<evidence type="ECO:0000256" key="13">
    <source>
        <dbReference type="SAM" id="MobiDB-lite"/>
    </source>
</evidence>
<keyword evidence="10" id="KW-0539">Nucleus</keyword>
<dbReference type="GO" id="GO:0003678">
    <property type="term" value="F:DNA helicase activity"/>
    <property type="evidence" value="ECO:0007669"/>
    <property type="project" value="UniProtKB-EC"/>
</dbReference>
<evidence type="ECO:0000256" key="2">
    <source>
        <dbReference type="ARBA" id="ARBA00007025"/>
    </source>
</evidence>
<feature type="compositionally biased region" description="Polar residues" evidence="13">
    <location>
        <begin position="230"/>
        <end position="261"/>
    </location>
</feature>
<dbReference type="InterPro" id="IPR014001">
    <property type="entry name" value="Helicase_ATP-bd"/>
</dbReference>
<dbReference type="CDD" id="cd18793">
    <property type="entry name" value="SF2_C_SNF"/>
    <property type="match status" value="1"/>
</dbReference>
<evidence type="ECO:0000313" key="16">
    <source>
        <dbReference type="EMBL" id="CAH0773294.1"/>
    </source>
</evidence>
<keyword evidence="9" id="KW-0238">DNA-binding</keyword>
<evidence type="ECO:0000256" key="10">
    <source>
        <dbReference type="ARBA" id="ARBA00023242"/>
    </source>
</evidence>
<proteinExistence type="inferred from homology"/>
<evidence type="ECO:0000256" key="5">
    <source>
        <dbReference type="ARBA" id="ARBA00022801"/>
    </source>
</evidence>
<feature type="compositionally biased region" description="Low complexity" evidence="13">
    <location>
        <begin position="210"/>
        <end position="229"/>
    </location>
</feature>
<dbReference type="GO" id="GO:0006325">
    <property type="term" value="P:chromatin organization"/>
    <property type="evidence" value="ECO:0007669"/>
    <property type="project" value="UniProtKB-KW"/>
</dbReference>
<keyword evidence="17" id="KW-1185">Reference proteome</keyword>
<dbReference type="PANTHER" id="PTHR10799">
    <property type="entry name" value="SNF2/RAD54 HELICASE FAMILY"/>
    <property type="match status" value="1"/>
</dbReference>
<dbReference type="InterPro" id="IPR038718">
    <property type="entry name" value="SNF2-like_sf"/>
</dbReference>
<evidence type="ECO:0000256" key="4">
    <source>
        <dbReference type="ARBA" id="ARBA00022741"/>
    </source>
</evidence>
<feature type="region of interest" description="Disordered" evidence="13">
    <location>
        <begin position="105"/>
        <end position="349"/>
    </location>
</feature>
<name>A0A9P0CE89_BEMTA</name>
<keyword evidence="8" id="KW-0156">Chromatin regulator</keyword>
<comment type="similarity">
    <text evidence="2">Belongs to the SNF2/RAD54 helicase family.</text>
</comment>
<dbReference type="Proteomes" id="UP001152759">
    <property type="component" value="Chromosome 6"/>
</dbReference>
<dbReference type="GO" id="GO:0016787">
    <property type="term" value="F:hydrolase activity"/>
    <property type="evidence" value="ECO:0007669"/>
    <property type="project" value="UniProtKB-KW"/>
</dbReference>
<evidence type="ECO:0000256" key="12">
    <source>
        <dbReference type="ARBA" id="ARBA00069890"/>
    </source>
</evidence>
<dbReference type="SMART" id="SM00490">
    <property type="entry name" value="HELICc"/>
    <property type="match status" value="1"/>
</dbReference>
<keyword evidence="4" id="KW-0547">Nucleotide-binding</keyword>
<dbReference type="InterPro" id="IPR001650">
    <property type="entry name" value="Helicase_C-like"/>
</dbReference>
<evidence type="ECO:0000256" key="7">
    <source>
        <dbReference type="ARBA" id="ARBA00022840"/>
    </source>
</evidence>
<accession>A0A9P0CE89</accession>
<feature type="domain" description="Helicase ATP-binding" evidence="14">
    <location>
        <begin position="474"/>
        <end position="644"/>
    </location>
</feature>
<feature type="compositionally biased region" description="Basic and acidic residues" evidence="13">
    <location>
        <begin position="185"/>
        <end position="207"/>
    </location>
</feature>
<keyword evidence="5" id="KW-0378">Hydrolase</keyword>
<gene>
    <name evidence="16" type="ORF">BEMITA_LOCUS9800</name>
</gene>
<feature type="compositionally biased region" description="Basic and acidic residues" evidence="13">
    <location>
        <begin position="148"/>
        <end position="157"/>
    </location>
</feature>
<dbReference type="PROSITE" id="PS51192">
    <property type="entry name" value="HELICASE_ATP_BIND_1"/>
    <property type="match status" value="1"/>
</dbReference>
<dbReference type="SUPFAM" id="SSF52540">
    <property type="entry name" value="P-loop containing nucleoside triphosphate hydrolases"/>
    <property type="match status" value="2"/>
</dbReference>
<dbReference type="GO" id="GO:0003677">
    <property type="term" value="F:DNA binding"/>
    <property type="evidence" value="ECO:0007669"/>
    <property type="project" value="UniProtKB-KW"/>
</dbReference>
<dbReference type="Gene3D" id="3.40.50.10810">
    <property type="entry name" value="Tandem AAA-ATPase domain"/>
    <property type="match status" value="1"/>
</dbReference>
<dbReference type="PROSITE" id="PS51194">
    <property type="entry name" value="HELICASE_CTER"/>
    <property type="match status" value="1"/>
</dbReference>
<evidence type="ECO:0000313" key="17">
    <source>
        <dbReference type="Proteomes" id="UP001152759"/>
    </source>
</evidence>
<dbReference type="EMBL" id="OU963867">
    <property type="protein sequence ID" value="CAH0773294.1"/>
    <property type="molecule type" value="Genomic_DNA"/>
</dbReference>
<comment type="function">
    <text evidence="11">DNA helicase that possesses intrinsic ATP-dependent nucleosome-remodeling activity and is both required for DNA repair and heterochromatin organization. Promotes DNA end resection of double-strand breaks (DSBs) following DNA damage: probably acts by weakening histone DNA interactions in nucleosomes flanking DSBs.</text>
</comment>
<keyword evidence="6" id="KW-0347">Helicase</keyword>
<evidence type="ECO:0000256" key="3">
    <source>
        <dbReference type="ARBA" id="ARBA00012551"/>
    </source>
</evidence>
<feature type="region of interest" description="Disordered" evidence="13">
    <location>
        <begin position="50"/>
        <end position="86"/>
    </location>
</feature>
<sequence>MSGSQSSDSSQCSPSILSSLERFKHQPKTTLTDYFGKKPTAVTPLTPLEVSRTCNGTENESTEEKHYLDLDKQTKPEIPNGHIRPNFADPLAKIGYGINSSHPGFKSPSSLYFEGSPQPLAQPSPKPLHKSTLDKLKNFRKNFSAKQRTSDRSEDVTKSSTSKADVSGPGSSESYQSSSSSSGHSSKDGNHDLSKKSSEDSTRKIETISDSDSNPSPSKNTPSTPEKTTLTGSSFGSPKTFNDTFASFVQQKASENQQYQHNVAHCSDDSPVKSIKKKRKVVINDDSSEEEEEEPIEKPKKKRRVVQESVSDSDEESSKKSKKKAKKQKQIIERDSETEEEMTDSDEYVPEELTSTMKIMSFLSESPLNDLKQVPSMTQRKIDIITAKRPFNDWFELVTHLRENSIPLGLLENVSDLLRAREAFSSLIKRVSKISEKTQLTIKSNEGKMTKQPLLLSPELQLSDYQVIGVNWLAVLHSLEMGGILADEMGLGKTVQVISFLAYLKEQKLVEHPHLIVVPSSTLANWENEFRRWCPSIGFQVYHGTLEERREMRYFWNKEGFGDTEVILSTYNCVGNNPEDSKFTKTAKFHYVVFDEAHMLKNMNTQRYSRLFLINAKNRLLLTGTPLQNNLLELMSLLNFTMPQVFRQNMESVKFILGKSTKPITEDSPDFEKEKVDQVKKIMEPFVLRRLKRNVLKHLPRKDVSVIKCTMVPEQASKYNELLAEFKQTEKFENLYMTMITSLRKMANHPLLLRYHYDDGKVGEMAECLALDPDYKDTNVEYIIQDLVFMSDYELHQLSDNFKCLRYDRFKLPESLFLESGKFRKFDEVLPNLKREGHRVLIFSQFLMVLDLIEKYLTANDHTYKRLDGSTPVVERQELIDTFNKDPSIFCFLLSTRAGGLGINLTAADTVIIHDIDINPYNDKQAEDRCHRVGQTRPVTVLKLISEDTLEEDLYKVTEAKLNLEQEVTGEVDEAAEKETFAVLLRRALGLEQNTAENKS</sequence>
<dbReference type="GO" id="GO:0005694">
    <property type="term" value="C:chromosome"/>
    <property type="evidence" value="ECO:0007669"/>
    <property type="project" value="UniProtKB-ARBA"/>
</dbReference>
<keyword evidence="7" id="KW-0067">ATP-binding</keyword>
<dbReference type="AlphaFoldDB" id="A0A9P0CE89"/>
<dbReference type="Gene3D" id="3.40.50.300">
    <property type="entry name" value="P-loop containing nucleotide triphosphate hydrolases"/>
    <property type="match status" value="1"/>
</dbReference>
<evidence type="ECO:0000256" key="1">
    <source>
        <dbReference type="ARBA" id="ARBA00004123"/>
    </source>
</evidence>
<feature type="compositionally biased region" description="Low complexity" evidence="13">
    <location>
        <begin position="167"/>
        <end position="184"/>
    </location>
</feature>
<feature type="domain" description="Helicase C-terminal" evidence="15">
    <location>
        <begin position="825"/>
        <end position="976"/>
    </location>
</feature>
<feature type="compositionally biased region" description="Acidic residues" evidence="13">
    <location>
        <begin position="286"/>
        <end position="295"/>
    </location>
</feature>
<dbReference type="FunFam" id="3.40.50.10810:FF:000014">
    <property type="entry name" value="SWI/SNF-related matrix-associated actin-dependent regulator of chromatin subfamily A containing DEAD/H box 1"/>
    <property type="match status" value="1"/>
</dbReference>
<dbReference type="KEGG" id="btab:109033883"/>
<feature type="compositionally biased region" description="Acidic residues" evidence="13">
    <location>
        <begin position="336"/>
        <end position="349"/>
    </location>
</feature>
<dbReference type="GO" id="GO:0005634">
    <property type="term" value="C:nucleus"/>
    <property type="evidence" value="ECO:0007669"/>
    <property type="project" value="UniProtKB-SubCell"/>
</dbReference>
<organism evidence="16 17">
    <name type="scientific">Bemisia tabaci</name>
    <name type="common">Sweetpotato whitefly</name>
    <name type="synonym">Aleurodes tabaci</name>
    <dbReference type="NCBI Taxonomy" id="7038"/>
    <lineage>
        <taxon>Eukaryota</taxon>
        <taxon>Metazoa</taxon>
        <taxon>Ecdysozoa</taxon>
        <taxon>Arthropoda</taxon>
        <taxon>Hexapoda</taxon>
        <taxon>Insecta</taxon>
        <taxon>Pterygota</taxon>
        <taxon>Neoptera</taxon>
        <taxon>Paraneoptera</taxon>
        <taxon>Hemiptera</taxon>
        <taxon>Sternorrhyncha</taxon>
        <taxon>Aleyrodoidea</taxon>
        <taxon>Aleyrodidae</taxon>
        <taxon>Aleyrodinae</taxon>
        <taxon>Bemisia</taxon>
    </lineage>
</organism>
<dbReference type="InterPro" id="IPR000330">
    <property type="entry name" value="SNF2_N"/>
</dbReference>
<evidence type="ECO:0000259" key="14">
    <source>
        <dbReference type="PROSITE" id="PS51192"/>
    </source>
</evidence>
<evidence type="ECO:0000256" key="6">
    <source>
        <dbReference type="ARBA" id="ARBA00022806"/>
    </source>
</evidence>
<comment type="subcellular location">
    <subcellularLocation>
        <location evidence="1">Nucleus</location>
    </subcellularLocation>
</comment>
<dbReference type="GO" id="GO:0005524">
    <property type="term" value="F:ATP binding"/>
    <property type="evidence" value="ECO:0007669"/>
    <property type="project" value="UniProtKB-KW"/>
</dbReference>
<evidence type="ECO:0000256" key="11">
    <source>
        <dbReference type="ARBA" id="ARBA00059294"/>
    </source>
</evidence>
<dbReference type="InterPro" id="IPR049730">
    <property type="entry name" value="SNF2/RAD54-like_C"/>
</dbReference>